<name>A0A2K1IJH7_PHYPA</name>
<reference evidence="1 3" key="1">
    <citation type="journal article" date="2008" name="Science">
        <title>The Physcomitrella genome reveals evolutionary insights into the conquest of land by plants.</title>
        <authorList>
            <person name="Rensing S."/>
            <person name="Lang D."/>
            <person name="Zimmer A."/>
            <person name="Terry A."/>
            <person name="Salamov A."/>
            <person name="Shapiro H."/>
            <person name="Nishiyama T."/>
            <person name="Perroud P.-F."/>
            <person name="Lindquist E."/>
            <person name="Kamisugi Y."/>
            <person name="Tanahashi T."/>
            <person name="Sakakibara K."/>
            <person name="Fujita T."/>
            <person name="Oishi K."/>
            <person name="Shin-I T."/>
            <person name="Kuroki Y."/>
            <person name="Toyoda A."/>
            <person name="Suzuki Y."/>
            <person name="Hashimoto A."/>
            <person name="Yamaguchi K."/>
            <person name="Sugano A."/>
            <person name="Kohara Y."/>
            <person name="Fujiyama A."/>
            <person name="Anterola A."/>
            <person name="Aoki S."/>
            <person name="Ashton N."/>
            <person name="Barbazuk W.B."/>
            <person name="Barker E."/>
            <person name="Bennetzen J."/>
            <person name="Bezanilla M."/>
            <person name="Blankenship R."/>
            <person name="Cho S.H."/>
            <person name="Dutcher S."/>
            <person name="Estelle M."/>
            <person name="Fawcett J.A."/>
            <person name="Gundlach H."/>
            <person name="Hanada K."/>
            <person name="Heyl A."/>
            <person name="Hicks K.A."/>
            <person name="Hugh J."/>
            <person name="Lohr M."/>
            <person name="Mayer K."/>
            <person name="Melkozernov A."/>
            <person name="Murata T."/>
            <person name="Nelson D."/>
            <person name="Pils B."/>
            <person name="Prigge M."/>
            <person name="Reiss B."/>
            <person name="Renner T."/>
            <person name="Rombauts S."/>
            <person name="Rushton P."/>
            <person name="Sanderfoot A."/>
            <person name="Schween G."/>
            <person name="Shiu S.-H."/>
            <person name="Stueber K."/>
            <person name="Theodoulou F.L."/>
            <person name="Tu H."/>
            <person name="Van de Peer Y."/>
            <person name="Verrier P.J."/>
            <person name="Waters E."/>
            <person name="Wood A."/>
            <person name="Yang L."/>
            <person name="Cove D."/>
            <person name="Cuming A."/>
            <person name="Hasebe M."/>
            <person name="Lucas S."/>
            <person name="Mishler D.B."/>
            <person name="Reski R."/>
            <person name="Grigoriev I."/>
            <person name="Quatrano R.S."/>
            <person name="Boore J.L."/>
        </authorList>
    </citation>
    <scope>NUCLEOTIDE SEQUENCE [LARGE SCALE GENOMIC DNA]</scope>
    <source>
        <strain evidence="2 3">cv. Gransden 2004</strain>
    </source>
</reference>
<evidence type="ECO:0000313" key="1">
    <source>
        <dbReference type="EMBL" id="PNR29422.1"/>
    </source>
</evidence>
<evidence type="ECO:0000313" key="3">
    <source>
        <dbReference type="Proteomes" id="UP000006727"/>
    </source>
</evidence>
<dbReference type="EnsemblPlants" id="Pp3c23_15330V3.1">
    <property type="protein sequence ID" value="PAC:32949480.CDS.1"/>
    <property type="gene ID" value="Pp3c23_15330"/>
</dbReference>
<dbReference type="Proteomes" id="UP000006727">
    <property type="component" value="Chromosome 23"/>
</dbReference>
<keyword evidence="3" id="KW-1185">Reference proteome</keyword>
<evidence type="ECO:0000313" key="2">
    <source>
        <dbReference type="EnsemblPlants" id="PAC:32949480.CDS.1"/>
    </source>
</evidence>
<dbReference type="InParanoid" id="A0A2K1IJH7"/>
<organism evidence="1">
    <name type="scientific">Physcomitrium patens</name>
    <name type="common">Spreading-leaved earth moss</name>
    <name type="synonym">Physcomitrella patens</name>
    <dbReference type="NCBI Taxonomy" id="3218"/>
    <lineage>
        <taxon>Eukaryota</taxon>
        <taxon>Viridiplantae</taxon>
        <taxon>Streptophyta</taxon>
        <taxon>Embryophyta</taxon>
        <taxon>Bryophyta</taxon>
        <taxon>Bryophytina</taxon>
        <taxon>Bryopsida</taxon>
        <taxon>Funariidae</taxon>
        <taxon>Funariales</taxon>
        <taxon>Funariaceae</taxon>
        <taxon>Physcomitrium</taxon>
    </lineage>
</organism>
<protein>
    <submittedName>
        <fullName evidence="1 2">Uncharacterized protein</fullName>
    </submittedName>
</protein>
<dbReference type="Gramene" id="Pp3c23_15330V3.1">
    <property type="protein sequence ID" value="PAC:32949480.CDS.1"/>
    <property type="gene ID" value="Pp3c23_15330"/>
</dbReference>
<sequence>MRFACRCYSVNAAERVHRKQIEGAQMEQEVEAFLESNTDAVVKNACELNVEI</sequence>
<reference evidence="2" key="3">
    <citation type="submission" date="2020-12" db="UniProtKB">
        <authorList>
            <consortium name="EnsemblPlants"/>
        </authorList>
    </citation>
    <scope>IDENTIFICATION</scope>
</reference>
<dbReference type="AlphaFoldDB" id="A0A2K1IJH7"/>
<dbReference type="EMBL" id="ABEU02000023">
    <property type="protein sequence ID" value="PNR29422.1"/>
    <property type="molecule type" value="Genomic_DNA"/>
</dbReference>
<gene>
    <name evidence="1" type="ORF">PHYPA_028115</name>
</gene>
<proteinExistence type="predicted"/>
<reference evidence="1 3" key="2">
    <citation type="journal article" date="2018" name="Plant J.">
        <title>The Physcomitrella patens chromosome-scale assembly reveals moss genome structure and evolution.</title>
        <authorList>
            <person name="Lang D."/>
            <person name="Ullrich K.K."/>
            <person name="Murat F."/>
            <person name="Fuchs J."/>
            <person name="Jenkins J."/>
            <person name="Haas F.B."/>
            <person name="Piednoel M."/>
            <person name="Gundlach H."/>
            <person name="Van Bel M."/>
            <person name="Meyberg R."/>
            <person name="Vives C."/>
            <person name="Morata J."/>
            <person name="Symeonidi A."/>
            <person name="Hiss M."/>
            <person name="Muchero W."/>
            <person name="Kamisugi Y."/>
            <person name="Saleh O."/>
            <person name="Blanc G."/>
            <person name="Decker E.L."/>
            <person name="van Gessel N."/>
            <person name="Grimwood J."/>
            <person name="Hayes R.D."/>
            <person name="Graham S.W."/>
            <person name="Gunter L.E."/>
            <person name="McDaniel S.F."/>
            <person name="Hoernstein S.N.W."/>
            <person name="Larsson A."/>
            <person name="Li F.W."/>
            <person name="Perroud P.F."/>
            <person name="Phillips J."/>
            <person name="Ranjan P."/>
            <person name="Rokshar D.S."/>
            <person name="Rothfels C.J."/>
            <person name="Schneider L."/>
            <person name="Shu S."/>
            <person name="Stevenson D.W."/>
            <person name="Thummler F."/>
            <person name="Tillich M."/>
            <person name="Villarreal Aguilar J.C."/>
            <person name="Widiez T."/>
            <person name="Wong G.K."/>
            <person name="Wymore A."/>
            <person name="Zhang Y."/>
            <person name="Zimmer A.D."/>
            <person name="Quatrano R.S."/>
            <person name="Mayer K.F.X."/>
            <person name="Goodstein D."/>
            <person name="Casacuberta J.M."/>
            <person name="Vandepoele K."/>
            <person name="Reski R."/>
            <person name="Cuming A.C."/>
            <person name="Tuskan G.A."/>
            <person name="Maumus F."/>
            <person name="Salse J."/>
            <person name="Schmutz J."/>
            <person name="Rensing S.A."/>
        </authorList>
    </citation>
    <scope>NUCLEOTIDE SEQUENCE [LARGE SCALE GENOMIC DNA]</scope>
    <source>
        <strain evidence="2 3">cv. Gransden 2004</strain>
    </source>
</reference>
<accession>A0A2K1IJH7</accession>